<comment type="caution">
    <text evidence="2">The sequence shown here is derived from an EMBL/GenBank/DDBJ whole genome shotgun (WGS) entry which is preliminary data.</text>
</comment>
<dbReference type="PROSITE" id="PS00109">
    <property type="entry name" value="PROTEIN_KINASE_TYR"/>
    <property type="match status" value="1"/>
</dbReference>
<dbReference type="Pfam" id="PF08238">
    <property type="entry name" value="Sel1"/>
    <property type="match status" value="2"/>
</dbReference>
<dbReference type="InterPro" id="IPR011009">
    <property type="entry name" value="Kinase-like_dom_sf"/>
</dbReference>
<dbReference type="Gene3D" id="1.10.510.10">
    <property type="entry name" value="Transferase(Phosphotransferase) domain 1"/>
    <property type="match status" value="1"/>
</dbReference>
<protein>
    <submittedName>
        <fullName evidence="2">7805_t:CDS:1</fullName>
    </submittedName>
</protein>
<reference evidence="2" key="1">
    <citation type="submission" date="2021-06" db="EMBL/GenBank/DDBJ databases">
        <authorList>
            <person name="Kallberg Y."/>
            <person name="Tangrot J."/>
            <person name="Rosling A."/>
        </authorList>
    </citation>
    <scope>NUCLEOTIDE SEQUENCE</scope>
    <source>
        <strain evidence="2">CL551</strain>
    </source>
</reference>
<dbReference type="Pfam" id="PF07714">
    <property type="entry name" value="PK_Tyr_Ser-Thr"/>
    <property type="match status" value="1"/>
</dbReference>
<dbReference type="SMART" id="SM00671">
    <property type="entry name" value="SEL1"/>
    <property type="match status" value="3"/>
</dbReference>
<evidence type="ECO:0000313" key="2">
    <source>
        <dbReference type="EMBL" id="CAG8486401.1"/>
    </source>
</evidence>
<gene>
    <name evidence="2" type="ORF">AMORRO_LOCUS2564</name>
</gene>
<dbReference type="PROSITE" id="PS50011">
    <property type="entry name" value="PROTEIN_KINASE_DOM"/>
    <property type="match status" value="1"/>
</dbReference>
<dbReference type="SUPFAM" id="SSF56112">
    <property type="entry name" value="Protein kinase-like (PK-like)"/>
    <property type="match status" value="1"/>
</dbReference>
<dbReference type="InterPro" id="IPR053215">
    <property type="entry name" value="TKL_Ser/Thr_kinase"/>
</dbReference>
<dbReference type="SUPFAM" id="SSF81901">
    <property type="entry name" value="HCP-like"/>
    <property type="match status" value="1"/>
</dbReference>
<evidence type="ECO:0000313" key="3">
    <source>
        <dbReference type="Proteomes" id="UP000789342"/>
    </source>
</evidence>
<evidence type="ECO:0000259" key="1">
    <source>
        <dbReference type="PROSITE" id="PS50011"/>
    </source>
</evidence>
<sequence>MADSLRGNQQQNTSIDGTTRAMERVHLSAEYGQPNTGLEVATQGMEVVVNVIEPFLPLFANVSKIATDLTKIYDNAKCNRKICAALVDRVDIVERAVKYLQRHKQKNEKNFSSQPYYDSWVRVCHVLDSIKDFAKNVTQQSGWRKYANANVVREKFDNIVSEFESVCGDLQLTMAIYSEEQREQEYGDIKEDLDMIGKLMDELRGDVNYINDTLSTLSHNVEQLKMQISKSGGNSHVSTPLNEVFKVQSINYSDLKQPESGKDNRRGENGKIIRKIFHGVEVACKRIPSVVDDDTTEAQKIQTELAILGLLGRCDHIITFYGLSEVEKESVMVFAWATYGSLKSFYEKYSLDWHLKLKITRDIFNGLFFIHSNNILHHDVRCENILITENKIAKISNFEMSRSVQGESAPIRNLSDYIRWMSPEKMKGKRYSYYSEMFSFGMLLWELCHEKIPYANMSVPDIQDHVKNKGREFIHLSESQIHKELTKLIRQAWQDDPDERPSYVEVHTKLKDLYENYTTNDISPKVLSKIMSDNVSYFDLNCEDLRIPDSCGKKIDFPQLYVLKPFEDGLKSHKERKYEDAWECFDGHANLGYNLAKYWKGYYLMSGYHVKKDVIEALKFFKEAADGGVTDAQLRYAFLLMDQKNYDVKVVLDYMTRAANAGNATALYNLGDVYLNGKLGEQIDTKRGIELIKLAALKGQPSANEDLNKIGNSMSGSN</sequence>
<dbReference type="InterPro" id="IPR059179">
    <property type="entry name" value="MLKL-like_MCAfunc"/>
</dbReference>
<dbReference type="OrthoDB" id="1890790at2759"/>
<dbReference type="GO" id="GO:0004672">
    <property type="term" value="F:protein kinase activity"/>
    <property type="evidence" value="ECO:0007669"/>
    <property type="project" value="InterPro"/>
</dbReference>
<dbReference type="InterPro" id="IPR006597">
    <property type="entry name" value="Sel1-like"/>
</dbReference>
<dbReference type="InterPro" id="IPR001245">
    <property type="entry name" value="Ser-Thr/Tyr_kinase_cat_dom"/>
</dbReference>
<dbReference type="PANTHER" id="PTHR45756:SF1">
    <property type="entry name" value="PROTEIN KINASE DOMAIN CONTAINING PROTEIN"/>
    <property type="match status" value="1"/>
</dbReference>
<dbReference type="PANTHER" id="PTHR45756">
    <property type="entry name" value="PALMITOYLTRANSFERASE"/>
    <property type="match status" value="1"/>
</dbReference>
<feature type="domain" description="Protein kinase" evidence="1">
    <location>
        <begin position="258"/>
        <end position="510"/>
    </location>
</feature>
<dbReference type="GO" id="GO:0005524">
    <property type="term" value="F:ATP binding"/>
    <property type="evidence" value="ECO:0007669"/>
    <property type="project" value="InterPro"/>
</dbReference>
<proteinExistence type="predicted"/>
<dbReference type="InterPro" id="IPR008266">
    <property type="entry name" value="Tyr_kinase_AS"/>
</dbReference>
<name>A0A9N8ZA75_9GLOM</name>
<dbReference type="EMBL" id="CAJVPV010001101">
    <property type="protein sequence ID" value="CAG8486401.1"/>
    <property type="molecule type" value="Genomic_DNA"/>
</dbReference>
<accession>A0A9N8ZA75</accession>
<dbReference type="Proteomes" id="UP000789342">
    <property type="component" value="Unassembled WGS sequence"/>
</dbReference>
<dbReference type="Gene3D" id="1.20.930.20">
    <property type="entry name" value="Adaptor protein Cbl, N-terminal domain"/>
    <property type="match status" value="1"/>
</dbReference>
<dbReference type="PRINTS" id="PR00109">
    <property type="entry name" value="TYRKINASE"/>
</dbReference>
<dbReference type="InterPro" id="IPR000719">
    <property type="entry name" value="Prot_kinase_dom"/>
</dbReference>
<organism evidence="2 3">
    <name type="scientific">Acaulospora morrowiae</name>
    <dbReference type="NCBI Taxonomy" id="94023"/>
    <lineage>
        <taxon>Eukaryota</taxon>
        <taxon>Fungi</taxon>
        <taxon>Fungi incertae sedis</taxon>
        <taxon>Mucoromycota</taxon>
        <taxon>Glomeromycotina</taxon>
        <taxon>Glomeromycetes</taxon>
        <taxon>Diversisporales</taxon>
        <taxon>Acaulosporaceae</taxon>
        <taxon>Acaulospora</taxon>
    </lineage>
</organism>
<dbReference type="AlphaFoldDB" id="A0A9N8ZA75"/>
<dbReference type="GO" id="GO:0007166">
    <property type="term" value="P:cell surface receptor signaling pathway"/>
    <property type="evidence" value="ECO:0007669"/>
    <property type="project" value="InterPro"/>
</dbReference>
<keyword evidence="3" id="KW-1185">Reference proteome</keyword>
<dbReference type="CDD" id="cd21037">
    <property type="entry name" value="MLKL_NTD"/>
    <property type="match status" value="1"/>
</dbReference>
<dbReference type="InterPro" id="IPR011990">
    <property type="entry name" value="TPR-like_helical_dom_sf"/>
</dbReference>
<dbReference type="Gene3D" id="1.25.40.10">
    <property type="entry name" value="Tetratricopeptide repeat domain"/>
    <property type="match status" value="1"/>
</dbReference>
<dbReference type="InterPro" id="IPR036537">
    <property type="entry name" value="Adaptor_Cbl_N_dom_sf"/>
</dbReference>